<protein>
    <recommendedName>
        <fullName evidence="4">Anti-sigma factor</fullName>
    </recommendedName>
</protein>
<evidence type="ECO:0000313" key="2">
    <source>
        <dbReference type="EMBL" id="RXR22945.1"/>
    </source>
</evidence>
<keyword evidence="1" id="KW-1133">Transmembrane helix</keyword>
<organism evidence="2 3">
    <name type="scientific">Flavobacterium stagni</name>
    <dbReference type="NCBI Taxonomy" id="2506421"/>
    <lineage>
        <taxon>Bacteria</taxon>
        <taxon>Pseudomonadati</taxon>
        <taxon>Bacteroidota</taxon>
        <taxon>Flavobacteriia</taxon>
        <taxon>Flavobacteriales</taxon>
        <taxon>Flavobacteriaceae</taxon>
        <taxon>Flavobacterium</taxon>
    </lineage>
</organism>
<keyword evidence="1" id="KW-0472">Membrane</keyword>
<gene>
    <name evidence="2" type="ORF">EQG61_06855</name>
</gene>
<keyword evidence="3" id="KW-1185">Reference proteome</keyword>
<proteinExistence type="predicted"/>
<dbReference type="EMBL" id="SBKN01000003">
    <property type="protein sequence ID" value="RXR22945.1"/>
    <property type="molecule type" value="Genomic_DNA"/>
</dbReference>
<dbReference type="RefSeq" id="WP_129461175.1">
    <property type="nucleotide sequence ID" value="NZ_SBKN01000003.1"/>
</dbReference>
<comment type="caution">
    <text evidence="2">The sequence shown here is derived from an EMBL/GenBank/DDBJ whole genome shotgun (WGS) entry which is preliminary data.</text>
</comment>
<evidence type="ECO:0000256" key="1">
    <source>
        <dbReference type="SAM" id="Phobius"/>
    </source>
</evidence>
<feature type="transmembrane region" description="Helical" evidence="1">
    <location>
        <begin position="43"/>
        <end position="63"/>
    </location>
</feature>
<accession>A0A4Q1KAJ2</accession>
<sequence length="90" mass="10196">METNFTSEPWEQSLAQVRKVNPSPELFKRIQNAIPTHEKVSNLTVWLVAASLIALVAVNFLILQHKSATATETKLKLVESNLNQSNQLYY</sequence>
<dbReference type="OrthoDB" id="1374862at2"/>
<evidence type="ECO:0008006" key="4">
    <source>
        <dbReference type="Google" id="ProtNLM"/>
    </source>
</evidence>
<keyword evidence="1" id="KW-0812">Transmembrane</keyword>
<name>A0A4Q1KAJ2_9FLAO</name>
<evidence type="ECO:0000313" key="3">
    <source>
        <dbReference type="Proteomes" id="UP000289857"/>
    </source>
</evidence>
<dbReference type="AlphaFoldDB" id="A0A4Q1KAJ2"/>
<dbReference type="Proteomes" id="UP000289857">
    <property type="component" value="Unassembled WGS sequence"/>
</dbReference>
<reference evidence="3" key="1">
    <citation type="submission" date="2019-01" db="EMBL/GenBank/DDBJ databases">
        <title>Cytophagaceae bacterium strain CAR-16.</title>
        <authorList>
            <person name="Chen W.-M."/>
        </authorList>
    </citation>
    <scope>NUCLEOTIDE SEQUENCE [LARGE SCALE GENOMIC DNA]</scope>
    <source>
        <strain evidence="3">WWJ-16</strain>
    </source>
</reference>